<keyword evidence="2" id="KW-1185">Reference proteome</keyword>
<gene>
    <name evidence="1" type="ORF">Slin15195_G058690</name>
</gene>
<evidence type="ECO:0000313" key="2">
    <source>
        <dbReference type="Proteomes" id="UP001056384"/>
    </source>
</evidence>
<name>A0A9Q9AP70_9PEZI</name>
<organism evidence="1 2">
    <name type="scientific">Septoria linicola</name>
    <dbReference type="NCBI Taxonomy" id="215465"/>
    <lineage>
        <taxon>Eukaryota</taxon>
        <taxon>Fungi</taxon>
        <taxon>Dikarya</taxon>
        <taxon>Ascomycota</taxon>
        <taxon>Pezizomycotina</taxon>
        <taxon>Dothideomycetes</taxon>
        <taxon>Dothideomycetidae</taxon>
        <taxon>Mycosphaerellales</taxon>
        <taxon>Mycosphaerellaceae</taxon>
        <taxon>Septoria</taxon>
    </lineage>
</organism>
<dbReference type="AlphaFoldDB" id="A0A9Q9AP70"/>
<evidence type="ECO:0000313" key="1">
    <source>
        <dbReference type="EMBL" id="USW52550.1"/>
    </source>
</evidence>
<reference evidence="1" key="1">
    <citation type="submission" date="2022-06" db="EMBL/GenBank/DDBJ databases">
        <title>Complete genome sequences of two strains of the flax pathogen Septoria linicola.</title>
        <authorList>
            <person name="Lapalu N."/>
            <person name="Simon A."/>
            <person name="Demenou B."/>
            <person name="Paumier D."/>
            <person name="Guillot M.-P."/>
            <person name="Gout L."/>
            <person name="Valade R."/>
        </authorList>
    </citation>
    <scope>NUCLEOTIDE SEQUENCE</scope>
    <source>
        <strain evidence="1">SE15195</strain>
    </source>
</reference>
<accession>A0A9Q9AP70</accession>
<protein>
    <submittedName>
        <fullName evidence="1">Uncharacterized protein</fullName>
    </submittedName>
</protein>
<dbReference type="Proteomes" id="UP001056384">
    <property type="component" value="Chromosome 4"/>
</dbReference>
<sequence>MKISILALAGLVAATPVVDVEKRAHSHHHVKVQRYAVPDCVPESHIKKDMEVEQGQCVNFLGKEPGFISFRAKITYNLKGKLGKSEECRLYAYSEKDCKGKKQVMDDMHKYNGQCQNQDKLFGRSIYLKCMKTSDLDAADDFDVDEPKQGGIPGSQATATKKADDGKTTIHVNKPTSTAKGKVTVVGTAVAGKETAVVVKTQTVKGAHTTKSSMTRITLGSPTGNTKTMKWKTMTTMVDLPRTGKAKATATATVTAKID</sequence>
<proteinExistence type="predicted"/>
<dbReference type="OrthoDB" id="3645865at2759"/>
<dbReference type="EMBL" id="CP099421">
    <property type="protein sequence ID" value="USW52550.1"/>
    <property type="molecule type" value="Genomic_DNA"/>
</dbReference>